<accession>A0A173YH42</accession>
<evidence type="ECO:0000313" key="8">
    <source>
        <dbReference type="EMBL" id="CUN62567.1"/>
    </source>
</evidence>
<evidence type="ECO:0000256" key="6">
    <source>
        <dbReference type="SAM" id="Phobius"/>
    </source>
</evidence>
<protein>
    <submittedName>
        <fullName evidence="8">ComEC family competence protein</fullName>
    </submittedName>
</protein>
<dbReference type="PANTHER" id="PTHR30619:SF7">
    <property type="entry name" value="BETA-LACTAMASE DOMAIN PROTEIN"/>
    <property type="match status" value="1"/>
</dbReference>
<keyword evidence="5 6" id="KW-0472">Membrane</keyword>
<feature type="transmembrane region" description="Helical" evidence="6">
    <location>
        <begin position="182"/>
        <end position="202"/>
    </location>
</feature>
<dbReference type="PANTHER" id="PTHR30619">
    <property type="entry name" value="DNA INTERNALIZATION/COMPETENCE PROTEIN COMEC/REC2"/>
    <property type="match status" value="1"/>
</dbReference>
<name>A0A173YH42_9FIRM</name>
<feature type="transmembrane region" description="Helical" evidence="6">
    <location>
        <begin position="76"/>
        <end position="100"/>
    </location>
</feature>
<dbReference type="GO" id="GO:0030420">
    <property type="term" value="P:establishment of competence for transformation"/>
    <property type="evidence" value="ECO:0007669"/>
    <property type="project" value="InterPro"/>
</dbReference>
<dbReference type="InterPro" id="IPR035681">
    <property type="entry name" value="ComA-like_MBL"/>
</dbReference>
<evidence type="ECO:0000256" key="2">
    <source>
        <dbReference type="ARBA" id="ARBA00022475"/>
    </source>
</evidence>
<dbReference type="InterPro" id="IPR004477">
    <property type="entry name" value="ComEC_N"/>
</dbReference>
<dbReference type="SMART" id="SM00849">
    <property type="entry name" value="Lactamase_B"/>
    <property type="match status" value="1"/>
</dbReference>
<evidence type="ECO:0000313" key="9">
    <source>
        <dbReference type="Proteomes" id="UP000095679"/>
    </source>
</evidence>
<dbReference type="InterPro" id="IPR004797">
    <property type="entry name" value="Competence_ComEC/Rec2"/>
</dbReference>
<evidence type="ECO:0000256" key="5">
    <source>
        <dbReference type="ARBA" id="ARBA00023136"/>
    </source>
</evidence>
<dbReference type="GO" id="GO:0005886">
    <property type="term" value="C:plasma membrane"/>
    <property type="evidence" value="ECO:0007669"/>
    <property type="project" value="UniProtKB-SubCell"/>
</dbReference>
<dbReference type="InterPro" id="IPR036866">
    <property type="entry name" value="RibonucZ/Hydroxyglut_hydro"/>
</dbReference>
<dbReference type="NCBIfam" id="TIGR00361">
    <property type="entry name" value="ComEC_Rec2"/>
    <property type="match status" value="1"/>
</dbReference>
<dbReference type="EMBL" id="CYZL01000002">
    <property type="protein sequence ID" value="CUN62567.1"/>
    <property type="molecule type" value="Genomic_DNA"/>
</dbReference>
<evidence type="ECO:0000256" key="1">
    <source>
        <dbReference type="ARBA" id="ARBA00004651"/>
    </source>
</evidence>
<feature type="transmembrane region" description="Helical" evidence="6">
    <location>
        <begin position="248"/>
        <end position="268"/>
    </location>
</feature>
<dbReference type="InterPro" id="IPR001279">
    <property type="entry name" value="Metallo-B-lactamas"/>
</dbReference>
<feature type="transmembrane region" description="Helical" evidence="6">
    <location>
        <begin position="12"/>
        <end position="30"/>
    </location>
</feature>
<feature type="domain" description="Metallo-beta-lactamase" evidence="7">
    <location>
        <begin position="277"/>
        <end position="479"/>
    </location>
</feature>
<sequence>MLFRFLRKKGRSYAFSCIVGSGILFFYAVMTGFGNSVFRAAVMFFCFLLAQYFGAEYDMISSMSLAGILMLLEHPWRLLESGCVISFASIFSIGMILPIAKELWEKRSQNRLIAGEFPAESPGKKIIRQAFFANIVISMSITPLLLRFFYQWSPYSILLNLFVIPAMSPLLISAVLGGLLGFFSYVAAFLGCIPAVVLLRTFEMIFRLVKQIPGAVIVTGCPPWWEILFLYLIEISFFFLWYYRQKGFSVIFCLFLIAGRCFFTVPALKITMLDVGQGECIFIKMPTGESMLIDGGSTSKKNIAEYTLVPALKYYGTDHLDYVIITHTDEDHISGIRELFEQNYPIKHIVLPDTKAMNSSNAIQKAGKKKGYSFLKISRTDQLNFGAIHLRCLHPQKGWEAEDTNSGSLVLYLTYDKFTMLFTGDLNGEQESLLEPDRGEESMPSVNILKVAHHGSKNSTTKSFLEEFQPQKAIISAGKNNLYGHPHKETIKKLQKNGADIYGTLWGGAIIIESDGQKYKINYFKRG</sequence>
<dbReference type="Proteomes" id="UP000095679">
    <property type="component" value="Unassembled WGS sequence"/>
</dbReference>
<feature type="transmembrane region" description="Helical" evidence="6">
    <location>
        <begin position="131"/>
        <end position="150"/>
    </location>
</feature>
<feature type="transmembrane region" description="Helical" evidence="6">
    <location>
        <begin position="223"/>
        <end position="242"/>
    </location>
</feature>
<evidence type="ECO:0000256" key="4">
    <source>
        <dbReference type="ARBA" id="ARBA00022989"/>
    </source>
</evidence>
<dbReference type="SUPFAM" id="SSF56281">
    <property type="entry name" value="Metallo-hydrolase/oxidoreductase"/>
    <property type="match status" value="1"/>
</dbReference>
<dbReference type="NCBIfam" id="TIGR00360">
    <property type="entry name" value="ComEC_N-term"/>
    <property type="match status" value="1"/>
</dbReference>
<dbReference type="Pfam" id="PF00753">
    <property type="entry name" value="Lactamase_B"/>
    <property type="match status" value="1"/>
</dbReference>
<reference evidence="8 9" key="1">
    <citation type="submission" date="2015-09" db="EMBL/GenBank/DDBJ databases">
        <authorList>
            <consortium name="Pathogen Informatics"/>
        </authorList>
    </citation>
    <scope>NUCLEOTIDE SEQUENCE [LARGE SCALE GENOMIC DNA]</scope>
    <source>
        <strain evidence="8 9">2789STDY5834835</strain>
    </source>
</reference>
<dbReference type="CDD" id="cd07731">
    <property type="entry name" value="ComA-like_MBL-fold"/>
    <property type="match status" value="1"/>
</dbReference>
<proteinExistence type="predicted"/>
<comment type="subcellular location">
    <subcellularLocation>
        <location evidence="1">Cell membrane</location>
        <topology evidence="1">Multi-pass membrane protein</topology>
    </subcellularLocation>
</comment>
<evidence type="ECO:0000256" key="3">
    <source>
        <dbReference type="ARBA" id="ARBA00022692"/>
    </source>
</evidence>
<organism evidence="8 9">
    <name type="scientific">Anaerobutyricum hallii</name>
    <dbReference type="NCBI Taxonomy" id="39488"/>
    <lineage>
        <taxon>Bacteria</taxon>
        <taxon>Bacillati</taxon>
        <taxon>Bacillota</taxon>
        <taxon>Clostridia</taxon>
        <taxon>Lachnospirales</taxon>
        <taxon>Lachnospiraceae</taxon>
        <taxon>Anaerobutyricum</taxon>
    </lineage>
</organism>
<feature type="transmembrane region" description="Helical" evidence="6">
    <location>
        <begin position="157"/>
        <end position="176"/>
    </location>
</feature>
<keyword evidence="4 6" id="KW-1133">Transmembrane helix</keyword>
<keyword evidence="3 6" id="KW-0812">Transmembrane</keyword>
<gene>
    <name evidence="8" type="ORF">ERS852450_00347</name>
</gene>
<dbReference type="InterPro" id="IPR052159">
    <property type="entry name" value="Competence_DNA_uptake"/>
</dbReference>
<dbReference type="AlphaFoldDB" id="A0A173YH42"/>
<evidence type="ECO:0000259" key="7">
    <source>
        <dbReference type="SMART" id="SM00849"/>
    </source>
</evidence>
<dbReference type="Gene3D" id="3.60.15.10">
    <property type="entry name" value="Ribonuclease Z/Hydroxyacylglutathione hydrolase-like"/>
    <property type="match status" value="1"/>
</dbReference>
<dbReference type="Pfam" id="PF03772">
    <property type="entry name" value="Competence"/>
    <property type="match status" value="1"/>
</dbReference>
<keyword evidence="2" id="KW-1003">Cell membrane</keyword>